<sequence length="57" mass="6748">MALMNSMEAAGAERECWPAWQKFSRERVPTYLDLLQEDSRTTPFLARFAARTLLRWQ</sequence>
<organism evidence="1 2">
    <name type="scientific">Polyporus arcularius HHB13444</name>
    <dbReference type="NCBI Taxonomy" id="1314778"/>
    <lineage>
        <taxon>Eukaryota</taxon>
        <taxon>Fungi</taxon>
        <taxon>Dikarya</taxon>
        <taxon>Basidiomycota</taxon>
        <taxon>Agaricomycotina</taxon>
        <taxon>Agaricomycetes</taxon>
        <taxon>Polyporales</taxon>
        <taxon>Polyporaceae</taxon>
        <taxon>Polyporus</taxon>
    </lineage>
</organism>
<evidence type="ECO:0000313" key="1">
    <source>
        <dbReference type="EMBL" id="TFK78212.1"/>
    </source>
</evidence>
<dbReference type="EMBL" id="ML212703">
    <property type="protein sequence ID" value="TFK78212.1"/>
    <property type="molecule type" value="Genomic_DNA"/>
</dbReference>
<proteinExistence type="predicted"/>
<protein>
    <submittedName>
        <fullName evidence="1">Uncharacterized protein</fullName>
    </submittedName>
</protein>
<keyword evidence="2" id="KW-1185">Reference proteome</keyword>
<dbReference type="Proteomes" id="UP000308197">
    <property type="component" value="Unassembled WGS sequence"/>
</dbReference>
<accession>A0A5C3NMI9</accession>
<name>A0A5C3NMI9_9APHY</name>
<dbReference type="InParanoid" id="A0A5C3NMI9"/>
<evidence type="ECO:0000313" key="2">
    <source>
        <dbReference type="Proteomes" id="UP000308197"/>
    </source>
</evidence>
<reference evidence="1 2" key="1">
    <citation type="journal article" date="2019" name="Nat. Ecol. Evol.">
        <title>Megaphylogeny resolves global patterns of mushroom evolution.</title>
        <authorList>
            <person name="Varga T."/>
            <person name="Krizsan K."/>
            <person name="Foldi C."/>
            <person name="Dima B."/>
            <person name="Sanchez-Garcia M."/>
            <person name="Sanchez-Ramirez S."/>
            <person name="Szollosi G.J."/>
            <person name="Szarkandi J.G."/>
            <person name="Papp V."/>
            <person name="Albert L."/>
            <person name="Andreopoulos W."/>
            <person name="Angelini C."/>
            <person name="Antonin V."/>
            <person name="Barry K.W."/>
            <person name="Bougher N.L."/>
            <person name="Buchanan P."/>
            <person name="Buyck B."/>
            <person name="Bense V."/>
            <person name="Catcheside P."/>
            <person name="Chovatia M."/>
            <person name="Cooper J."/>
            <person name="Damon W."/>
            <person name="Desjardin D."/>
            <person name="Finy P."/>
            <person name="Geml J."/>
            <person name="Haridas S."/>
            <person name="Hughes K."/>
            <person name="Justo A."/>
            <person name="Karasinski D."/>
            <person name="Kautmanova I."/>
            <person name="Kiss B."/>
            <person name="Kocsube S."/>
            <person name="Kotiranta H."/>
            <person name="LaButti K.M."/>
            <person name="Lechner B.E."/>
            <person name="Liimatainen K."/>
            <person name="Lipzen A."/>
            <person name="Lukacs Z."/>
            <person name="Mihaltcheva S."/>
            <person name="Morgado L.N."/>
            <person name="Niskanen T."/>
            <person name="Noordeloos M.E."/>
            <person name="Ohm R.A."/>
            <person name="Ortiz-Santana B."/>
            <person name="Ovrebo C."/>
            <person name="Racz N."/>
            <person name="Riley R."/>
            <person name="Savchenko A."/>
            <person name="Shiryaev A."/>
            <person name="Soop K."/>
            <person name="Spirin V."/>
            <person name="Szebenyi C."/>
            <person name="Tomsovsky M."/>
            <person name="Tulloss R.E."/>
            <person name="Uehling J."/>
            <person name="Grigoriev I.V."/>
            <person name="Vagvolgyi C."/>
            <person name="Papp T."/>
            <person name="Martin F.M."/>
            <person name="Miettinen O."/>
            <person name="Hibbett D.S."/>
            <person name="Nagy L.G."/>
        </authorList>
    </citation>
    <scope>NUCLEOTIDE SEQUENCE [LARGE SCALE GENOMIC DNA]</scope>
    <source>
        <strain evidence="1 2">HHB13444</strain>
    </source>
</reference>
<dbReference type="AlphaFoldDB" id="A0A5C3NMI9"/>
<gene>
    <name evidence="1" type="ORF">K466DRAFT_607201</name>
</gene>